<keyword evidence="1" id="KW-0812">Transmembrane</keyword>
<dbReference type="AlphaFoldDB" id="A0A6F9DHU9"/>
<organism evidence="2">
    <name type="scientific">Phallusia mammillata</name>
    <dbReference type="NCBI Taxonomy" id="59560"/>
    <lineage>
        <taxon>Eukaryota</taxon>
        <taxon>Metazoa</taxon>
        <taxon>Chordata</taxon>
        <taxon>Tunicata</taxon>
        <taxon>Ascidiacea</taxon>
        <taxon>Phlebobranchia</taxon>
        <taxon>Ascidiidae</taxon>
        <taxon>Phallusia</taxon>
    </lineage>
</organism>
<evidence type="ECO:0000313" key="2">
    <source>
        <dbReference type="EMBL" id="CAB3262603.1"/>
    </source>
</evidence>
<name>A0A6F9DHU9_9ASCI</name>
<sequence length="251" mass="29926">MQIIVAGLPKTGTKTMNEALTVLGYEVYDWLENFWYLADDWNKQIQEGFTVEDMRRMYENVDAVADGPCDCHWEEIFDAFQDAKVILTTRDDQSWYNSFAKHSKYFNEDIMLRLIRTFTYTGIRFHYYFGITTQHLRHVRSWPLIHISKIKREESLKRYKQRHERNIKERVPSNQLLVFKIGDGWKPLCDFLNVTVPNVPFPHKNKGNTLLGETRKENPIMRRMQTELYISLACLLMIFAVTFFAFFYKCC</sequence>
<dbReference type="Gene3D" id="3.40.50.300">
    <property type="entry name" value="P-loop containing nucleotide triphosphate hydrolases"/>
    <property type="match status" value="1"/>
</dbReference>
<dbReference type="PANTHER" id="PTHR36978:SF4">
    <property type="entry name" value="P-LOOP CONTAINING NUCLEOSIDE TRIPHOSPHATE HYDROLASE PROTEIN"/>
    <property type="match status" value="1"/>
</dbReference>
<proteinExistence type="evidence at transcript level"/>
<protein>
    <submittedName>
        <fullName evidence="2">Uncharacterized protein LOC100180848</fullName>
    </submittedName>
</protein>
<dbReference type="InterPro" id="IPR040632">
    <property type="entry name" value="Sulfotransfer_4"/>
</dbReference>
<keyword evidence="1" id="KW-0472">Membrane</keyword>
<accession>A0A6F9DHU9</accession>
<dbReference type="Pfam" id="PF17784">
    <property type="entry name" value="Sulfotransfer_4"/>
    <property type="match status" value="1"/>
</dbReference>
<dbReference type="EMBL" id="LR786748">
    <property type="protein sequence ID" value="CAB3262603.1"/>
    <property type="molecule type" value="mRNA"/>
</dbReference>
<evidence type="ECO:0000256" key="1">
    <source>
        <dbReference type="SAM" id="Phobius"/>
    </source>
</evidence>
<dbReference type="SUPFAM" id="SSF52540">
    <property type="entry name" value="P-loop containing nucleoside triphosphate hydrolases"/>
    <property type="match status" value="1"/>
</dbReference>
<keyword evidence="1" id="KW-1133">Transmembrane helix</keyword>
<feature type="transmembrane region" description="Helical" evidence="1">
    <location>
        <begin position="228"/>
        <end position="248"/>
    </location>
</feature>
<dbReference type="PANTHER" id="PTHR36978">
    <property type="entry name" value="P-LOOP CONTAINING NUCLEOTIDE TRIPHOSPHATE HYDROLASE"/>
    <property type="match status" value="1"/>
</dbReference>
<gene>
    <name evidence="2" type="primary">LOC100180848-002</name>
</gene>
<dbReference type="InterPro" id="IPR027417">
    <property type="entry name" value="P-loop_NTPase"/>
</dbReference>
<reference evidence="2" key="1">
    <citation type="submission" date="2020-04" db="EMBL/GenBank/DDBJ databases">
        <authorList>
            <person name="Neveu A P."/>
        </authorList>
    </citation>
    <scope>NUCLEOTIDE SEQUENCE</scope>
    <source>
        <tissue evidence="2">Whole embryo</tissue>
    </source>
</reference>